<feature type="non-terminal residue" evidence="2">
    <location>
        <position position="134"/>
    </location>
</feature>
<feature type="compositionally biased region" description="Low complexity" evidence="1">
    <location>
        <begin position="14"/>
        <end position="67"/>
    </location>
</feature>
<gene>
    <name evidence="2" type="ORF">AVDCRST_MAG45-1333</name>
</gene>
<accession>A0A6J4SN25</accession>
<sequence length="134" mass="13822">WSTLRPSEPRSRGGRSASCSSSSSAWRRRTAAPAFPPATRRSVPPGEPCSGSPSCTAAPPPATAATAWRSRCRAPTSRPLCASPRRSSEGFPNRCALEAASGSGSRATPATTSWLGRAVPSPESRAGCPRASVD</sequence>
<dbReference type="EMBL" id="CADCVU010000114">
    <property type="protein sequence ID" value="CAA9501461.1"/>
    <property type="molecule type" value="Genomic_DNA"/>
</dbReference>
<protein>
    <submittedName>
        <fullName evidence="2">Uncharacterized protein</fullName>
    </submittedName>
</protein>
<name>A0A6J4SN25_9ACTN</name>
<evidence type="ECO:0000313" key="2">
    <source>
        <dbReference type="EMBL" id="CAA9501461.1"/>
    </source>
</evidence>
<dbReference type="AlphaFoldDB" id="A0A6J4SN25"/>
<proteinExistence type="predicted"/>
<feature type="region of interest" description="Disordered" evidence="1">
    <location>
        <begin position="1"/>
        <end position="134"/>
    </location>
</feature>
<feature type="compositionally biased region" description="Polar residues" evidence="1">
    <location>
        <begin position="102"/>
        <end position="114"/>
    </location>
</feature>
<feature type="non-terminal residue" evidence="2">
    <location>
        <position position="1"/>
    </location>
</feature>
<evidence type="ECO:0000256" key="1">
    <source>
        <dbReference type="SAM" id="MobiDB-lite"/>
    </source>
</evidence>
<reference evidence="2" key="1">
    <citation type="submission" date="2020-02" db="EMBL/GenBank/DDBJ databases">
        <authorList>
            <person name="Meier V. D."/>
        </authorList>
    </citation>
    <scope>NUCLEOTIDE SEQUENCE</scope>
    <source>
        <strain evidence="2">AVDCRST_MAG45</strain>
    </source>
</reference>
<organism evidence="2">
    <name type="scientific">uncultured Solirubrobacterales bacterium</name>
    <dbReference type="NCBI Taxonomy" id="768556"/>
    <lineage>
        <taxon>Bacteria</taxon>
        <taxon>Bacillati</taxon>
        <taxon>Actinomycetota</taxon>
        <taxon>Thermoleophilia</taxon>
        <taxon>Solirubrobacterales</taxon>
        <taxon>environmental samples</taxon>
    </lineage>
</organism>